<reference evidence="2" key="3">
    <citation type="submission" date="2025-09" db="UniProtKB">
        <authorList>
            <consortium name="Ensembl"/>
        </authorList>
    </citation>
    <scope>IDENTIFICATION</scope>
</reference>
<reference evidence="3" key="1">
    <citation type="submission" date="2011-12" db="EMBL/GenBank/DDBJ databases">
        <title>The Draft Genome of Lepisosteus oculatus.</title>
        <authorList>
            <consortium name="The Broad Institute Genome Assembly &amp; Analysis Group"/>
            <consortium name="Computational R&amp;D Group"/>
            <consortium name="and Sequencing Platform"/>
            <person name="Di Palma F."/>
            <person name="Alfoldi J."/>
            <person name="Johnson J."/>
            <person name="Berlin A."/>
            <person name="Gnerre S."/>
            <person name="Jaffe D."/>
            <person name="MacCallum I."/>
            <person name="Young S."/>
            <person name="Walker B.J."/>
            <person name="Lander E.S."/>
            <person name="Lindblad-Toh K."/>
        </authorList>
    </citation>
    <scope>NUCLEOTIDE SEQUENCE [LARGE SCALE GENOMIC DNA]</scope>
</reference>
<dbReference type="EMBL" id="AHAT01020217">
    <property type="status" value="NOT_ANNOTATED_CDS"/>
    <property type="molecule type" value="Genomic_DNA"/>
</dbReference>
<sequence>SRSGMDYSRSFNYEERSDYIECKICDIKIQSKTNYKIHLTTPQHLQKEDALVACGKIRRPYAVRKWNDLMEYLDYLHLDEPIIGLHHVVEVDPKQPGDPLRYLCRLCFFEEELPGLTLHLVSRKHRQRYLETNRPDLVTWDANNTAQLGKILKAKAEIVVLQDGQGVIEV</sequence>
<proteinExistence type="predicted"/>
<dbReference type="Pfam" id="PF12874">
    <property type="entry name" value="zf-met"/>
    <property type="match status" value="1"/>
</dbReference>
<dbReference type="EMBL" id="AHAT01020218">
    <property type="status" value="NOT_ANNOTATED_CDS"/>
    <property type="molecule type" value="Genomic_DNA"/>
</dbReference>
<dbReference type="AlphaFoldDB" id="W5MPQ5"/>
<dbReference type="InterPro" id="IPR013087">
    <property type="entry name" value="Znf_C2H2_type"/>
</dbReference>
<dbReference type="Proteomes" id="UP000018468">
    <property type="component" value="Linkage group LG11"/>
</dbReference>
<dbReference type="STRING" id="7918.ENSLOCP00000010364"/>
<dbReference type="GeneTree" id="ENSGT00940000173087"/>
<evidence type="ECO:0000259" key="1">
    <source>
        <dbReference type="Pfam" id="PF12874"/>
    </source>
</evidence>
<feature type="domain" description="C2H2-type" evidence="1">
    <location>
        <begin position="21"/>
        <end position="44"/>
    </location>
</feature>
<reference evidence="2" key="2">
    <citation type="submission" date="2025-08" db="UniProtKB">
        <authorList>
            <consortium name="Ensembl"/>
        </authorList>
    </citation>
    <scope>IDENTIFICATION</scope>
</reference>
<accession>W5MPQ5</accession>
<dbReference type="HOGENOM" id="CLU_110535_0_0_1"/>
<dbReference type="InParanoid" id="W5MPQ5"/>
<dbReference type="Bgee" id="ENSLOCG00000008521">
    <property type="expression patterns" value="Expressed in brain and 13 other cell types or tissues"/>
</dbReference>
<dbReference type="SUPFAM" id="SSF57667">
    <property type="entry name" value="beta-beta-alpha zinc fingers"/>
    <property type="match status" value="1"/>
</dbReference>
<name>W5MPQ5_LEPOC</name>
<dbReference type="eggNOG" id="ENOG502S2P5">
    <property type="taxonomic scope" value="Eukaryota"/>
</dbReference>
<dbReference type="InterPro" id="IPR036236">
    <property type="entry name" value="Znf_C2H2_sf"/>
</dbReference>
<evidence type="ECO:0000313" key="3">
    <source>
        <dbReference type="Proteomes" id="UP000018468"/>
    </source>
</evidence>
<dbReference type="OMA" id="IECKICD"/>
<protein>
    <recommendedName>
        <fullName evidence="1">C2H2-type domain-containing protein</fullName>
    </recommendedName>
</protein>
<dbReference type="Ensembl" id="ENSLOCT00000010377.1">
    <property type="protein sequence ID" value="ENSLOCP00000010364.1"/>
    <property type="gene ID" value="ENSLOCG00000008521.1"/>
</dbReference>
<keyword evidence="3" id="KW-1185">Reference proteome</keyword>
<organism evidence="2 3">
    <name type="scientific">Lepisosteus oculatus</name>
    <name type="common">Spotted gar</name>
    <dbReference type="NCBI Taxonomy" id="7918"/>
    <lineage>
        <taxon>Eukaryota</taxon>
        <taxon>Metazoa</taxon>
        <taxon>Chordata</taxon>
        <taxon>Craniata</taxon>
        <taxon>Vertebrata</taxon>
        <taxon>Euteleostomi</taxon>
        <taxon>Actinopterygii</taxon>
        <taxon>Neopterygii</taxon>
        <taxon>Holostei</taxon>
        <taxon>Semionotiformes</taxon>
        <taxon>Lepisosteidae</taxon>
        <taxon>Lepisosteus</taxon>
    </lineage>
</organism>
<evidence type="ECO:0000313" key="2">
    <source>
        <dbReference type="Ensembl" id="ENSLOCP00000010364.1"/>
    </source>
</evidence>